<comment type="caution">
    <text evidence="2">The sequence shown here is derived from an EMBL/GenBank/DDBJ whole genome shotgun (WGS) entry which is preliminary data.</text>
</comment>
<feature type="chain" id="PRO_5003863803" evidence="1">
    <location>
        <begin position="20"/>
        <end position="84"/>
    </location>
</feature>
<organism evidence="2 3">
    <name type="scientific">Macrophomina phaseolina (strain MS6)</name>
    <name type="common">Charcoal rot fungus</name>
    <dbReference type="NCBI Taxonomy" id="1126212"/>
    <lineage>
        <taxon>Eukaryota</taxon>
        <taxon>Fungi</taxon>
        <taxon>Dikarya</taxon>
        <taxon>Ascomycota</taxon>
        <taxon>Pezizomycotina</taxon>
        <taxon>Dothideomycetes</taxon>
        <taxon>Dothideomycetes incertae sedis</taxon>
        <taxon>Botryosphaeriales</taxon>
        <taxon>Botryosphaeriaceae</taxon>
        <taxon>Macrophomina</taxon>
    </lineage>
</organism>
<evidence type="ECO:0000313" key="2">
    <source>
        <dbReference type="EMBL" id="EKG17751.1"/>
    </source>
</evidence>
<reference evidence="2 3" key="1">
    <citation type="journal article" date="2012" name="BMC Genomics">
        <title>Tools to kill: Genome of one of the most destructive plant pathogenic fungi Macrophomina phaseolina.</title>
        <authorList>
            <person name="Islam M.S."/>
            <person name="Haque M.S."/>
            <person name="Islam M.M."/>
            <person name="Emdad E.M."/>
            <person name="Halim A."/>
            <person name="Hossen Q.M.M."/>
            <person name="Hossain M.Z."/>
            <person name="Ahmed B."/>
            <person name="Rahim S."/>
            <person name="Rahman M.S."/>
            <person name="Alam M.M."/>
            <person name="Hou S."/>
            <person name="Wan X."/>
            <person name="Saito J.A."/>
            <person name="Alam M."/>
        </authorList>
    </citation>
    <scope>NUCLEOTIDE SEQUENCE [LARGE SCALE GENOMIC DNA]</scope>
    <source>
        <strain evidence="2 3">MS6</strain>
    </source>
</reference>
<dbReference type="EMBL" id="AHHD01000226">
    <property type="protein sequence ID" value="EKG17751.1"/>
    <property type="molecule type" value="Genomic_DNA"/>
</dbReference>
<protein>
    <submittedName>
        <fullName evidence="2">Uncharacterized protein</fullName>
    </submittedName>
</protein>
<evidence type="ECO:0000256" key="1">
    <source>
        <dbReference type="SAM" id="SignalP"/>
    </source>
</evidence>
<gene>
    <name evidence="2" type="ORF">MPH_05005</name>
</gene>
<dbReference type="Proteomes" id="UP000007129">
    <property type="component" value="Unassembled WGS sequence"/>
</dbReference>
<proteinExistence type="predicted"/>
<evidence type="ECO:0000313" key="3">
    <source>
        <dbReference type="Proteomes" id="UP000007129"/>
    </source>
</evidence>
<name>K2R5T6_MACPH</name>
<sequence length="84" mass="8890">MQFSKLCLTFGLAIAATLASGMAAAPASQAHAIVMAGNVKDIPVGRDGNSCDADTPRRGRPYTTAPLIRNPNPFCNFFGAFFRN</sequence>
<dbReference type="InParanoid" id="K2R5T6"/>
<dbReference type="HOGENOM" id="CLU_2527904_0_0_1"/>
<dbReference type="AlphaFoldDB" id="K2R5T6"/>
<keyword evidence="1" id="KW-0732">Signal</keyword>
<dbReference type="VEuPathDB" id="FungiDB:MPH_05005"/>
<accession>K2R5T6</accession>
<feature type="signal peptide" evidence="1">
    <location>
        <begin position="1"/>
        <end position="19"/>
    </location>
</feature>